<feature type="signal peptide" evidence="2">
    <location>
        <begin position="1"/>
        <end position="17"/>
    </location>
</feature>
<accession>A0ABR0G4J6</accession>
<name>A0ABR0G4J6_9PEZI</name>
<dbReference type="CDD" id="cd00413">
    <property type="entry name" value="Glyco_hydrolase_16"/>
    <property type="match status" value="1"/>
</dbReference>
<reference evidence="4 5" key="1">
    <citation type="journal article" date="2023" name="bioRxiv">
        <title>High-quality genome assemblies of four members of thePodospora anserinaspecies complex.</title>
        <authorList>
            <person name="Ament-Velasquez S.L."/>
            <person name="Vogan A.A."/>
            <person name="Wallerman O."/>
            <person name="Hartmann F."/>
            <person name="Gautier V."/>
            <person name="Silar P."/>
            <person name="Giraud T."/>
            <person name="Johannesson H."/>
        </authorList>
    </citation>
    <scope>NUCLEOTIDE SEQUENCE [LARGE SCALE GENOMIC DNA]</scope>
    <source>
        <strain evidence="4 5">CBS 415.72m</strain>
    </source>
</reference>
<dbReference type="PANTHER" id="PTHR38121:SF4">
    <property type="entry name" value="GH16 DOMAIN-CONTAINING PROTEIN-RELATED"/>
    <property type="match status" value="1"/>
</dbReference>
<dbReference type="PANTHER" id="PTHR38121">
    <property type="entry name" value="GH16 DOMAIN-CONTAINING PROTEIN"/>
    <property type="match status" value="1"/>
</dbReference>
<dbReference type="PROSITE" id="PS51762">
    <property type="entry name" value="GH16_2"/>
    <property type="match status" value="1"/>
</dbReference>
<proteinExistence type="predicted"/>
<keyword evidence="1" id="KW-1133">Transmembrane helix</keyword>
<keyword evidence="1" id="KW-0472">Membrane</keyword>
<feature type="transmembrane region" description="Helical" evidence="1">
    <location>
        <begin position="344"/>
        <end position="362"/>
    </location>
</feature>
<organism evidence="4 5">
    <name type="scientific">Podospora pseudocomata</name>
    <dbReference type="NCBI Taxonomy" id="2093779"/>
    <lineage>
        <taxon>Eukaryota</taxon>
        <taxon>Fungi</taxon>
        <taxon>Dikarya</taxon>
        <taxon>Ascomycota</taxon>
        <taxon>Pezizomycotina</taxon>
        <taxon>Sordariomycetes</taxon>
        <taxon>Sordariomycetidae</taxon>
        <taxon>Sordariales</taxon>
        <taxon>Podosporaceae</taxon>
        <taxon>Podospora</taxon>
    </lineage>
</organism>
<comment type="caution">
    <text evidence="4">The sequence shown here is derived from an EMBL/GenBank/DDBJ whole genome shotgun (WGS) entry which is preliminary data.</text>
</comment>
<sequence length="363" mass="40914">MEILSLLLLGGAVGVNAQQAPLTEDSRCGCYLMKGNETAYFKEHRFFDFRNHHHHASVPPVITEVKDTSDAPITSPFFNSTEWTDFWMISNWNNSHGIREDSTLLMVNSPNNVYLEANHDADSSPKSWLSLRTERLQKFQTTAEIESLSAKFKFVSIRMLARTIGARGAITAMFTYRHSEDYYQVQESDLEIRTSDPKNVIHCTNQPSLDSEGDVEVRASKNATMPNGLEWSDWAVHRLDWTPRSTTWYVNDIQVANIEFQTPKDVSNIILNAWSDGGEWTGNMTVGESAYLQLQWFEILYNTTEPEKRQEQGQGVCHSVCSVDGSPEVGRPVMLWSNGGGRGAGVFMGWVPVMMVTALFLLA</sequence>
<dbReference type="Gene3D" id="2.60.120.200">
    <property type="match status" value="1"/>
</dbReference>
<gene>
    <name evidence="4" type="ORF">QC762_709400</name>
</gene>
<feature type="domain" description="GH16" evidence="3">
    <location>
        <begin position="51"/>
        <end position="305"/>
    </location>
</feature>
<dbReference type="InterPro" id="IPR013320">
    <property type="entry name" value="ConA-like_dom_sf"/>
</dbReference>
<keyword evidence="1" id="KW-0812">Transmembrane</keyword>
<evidence type="ECO:0000256" key="1">
    <source>
        <dbReference type="SAM" id="Phobius"/>
    </source>
</evidence>
<dbReference type="InterPro" id="IPR000757">
    <property type="entry name" value="Beta-glucanase-like"/>
</dbReference>
<feature type="chain" id="PRO_5046066992" description="GH16 domain-containing protein" evidence="2">
    <location>
        <begin position="18"/>
        <end position="363"/>
    </location>
</feature>
<dbReference type="RefSeq" id="XP_062739631.1">
    <property type="nucleotide sequence ID" value="XM_062893788.1"/>
</dbReference>
<dbReference type="GeneID" id="87913695"/>
<evidence type="ECO:0000313" key="5">
    <source>
        <dbReference type="Proteomes" id="UP001323405"/>
    </source>
</evidence>
<evidence type="ECO:0000259" key="3">
    <source>
        <dbReference type="PROSITE" id="PS51762"/>
    </source>
</evidence>
<keyword evidence="5" id="KW-1185">Reference proteome</keyword>
<keyword evidence="2" id="KW-0732">Signal</keyword>
<protein>
    <recommendedName>
        <fullName evidence="3">GH16 domain-containing protein</fullName>
    </recommendedName>
</protein>
<dbReference type="EMBL" id="JAFFHA010000009">
    <property type="protein sequence ID" value="KAK4650656.1"/>
    <property type="molecule type" value="Genomic_DNA"/>
</dbReference>
<dbReference type="SUPFAM" id="SSF49899">
    <property type="entry name" value="Concanavalin A-like lectins/glucanases"/>
    <property type="match status" value="1"/>
</dbReference>
<dbReference type="Pfam" id="PF00722">
    <property type="entry name" value="Glyco_hydro_16"/>
    <property type="match status" value="1"/>
</dbReference>
<evidence type="ECO:0000313" key="4">
    <source>
        <dbReference type="EMBL" id="KAK4650656.1"/>
    </source>
</evidence>
<dbReference type="Proteomes" id="UP001323405">
    <property type="component" value="Unassembled WGS sequence"/>
</dbReference>
<evidence type="ECO:0000256" key="2">
    <source>
        <dbReference type="SAM" id="SignalP"/>
    </source>
</evidence>